<dbReference type="PANTHER" id="PTHR30483:SF6">
    <property type="entry name" value="PERIPLASMIC BINDING PROTEIN OF ABC TRANSPORTER FOR NATURAL AMINO ACIDS"/>
    <property type="match status" value="1"/>
</dbReference>
<evidence type="ECO:0000313" key="6">
    <source>
        <dbReference type="Proteomes" id="UP000295601"/>
    </source>
</evidence>
<dbReference type="InterPro" id="IPR028082">
    <property type="entry name" value="Peripla_BP_I"/>
</dbReference>
<dbReference type="InterPro" id="IPR051010">
    <property type="entry name" value="BCAA_transport"/>
</dbReference>
<gene>
    <name evidence="5" type="ORF">EDF62_0091</name>
</gene>
<feature type="chain" id="PRO_5038398725" evidence="3">
    <location>
        <begin position="29"/>
        <end position="390"/>
    </location>
</feature>
<feature type="signal peptide" evidence="3">
    <location>
        <begin position="1"/>
        <end position="28"/>
    </location>
</feature>
<keyword evidence="2 3" id="KW-0732">Signal</keyword>
<reference evidence="5 6" key="1">
    <citation type="submission" date="2019-03" db="EMBL/GenBank/DDBJ databases">
        <title>Genomic analyses of the natural microbiome of Caenorhabditis elegans.</title>
        <authorList>
            <person name="Samuel B."/>
        </authorList>
    </citation>
    <scope>NUCLEOTIDE SEQUENCE [LARGE SCALE GENOMIC DNA]</scope>
    <source>
        <strain evidence="5 6">JUb18</strain>
    </source>
</reference>
<dbReference type="EMBL" id="SNYA01000001">
    <property type="protein sequence ID" value="TDP95407.1"/>
    <property type="molecule type" value="Genomic_DNA"/>
</dbReference>
<keyword evidence="6" id="KW-1185">Reference proteome</keyword>
<evidence type="ECO:0000259" key="4">
    <source>
        <dbReference type="Pfam" id="PF13458"/>
    </source>
</evidence>
<dbReference type="InterPro" id="IPR028081">
    <property type="entry name" value="Leu-bd"/>
</dbReference>
<feature type="domain" description="Leucine-binding protein" evidence="4">
    <location>
        <begin position="46"/>
        <end position="383"/>
    </location>
</feature>
<dbReference type="Pfam" id="PF13458">
    <property type="entry name" value="Peripla_BP_6"/>
    <property type="match status" value="1"/>
</dbReference>
<comment type="similarity">
    <text evidence="1">Belongs to the leucine-binding protein family.</text>
</comment>
<dbReference type="AlphaFoldDB" id="A0A4R6S7Z7"/>
<accession>A0A4R6S7Z7</accession>
<proteinExistence type="inferred from homology"/>
<organism evidence="5 6">
    <name type="scientific">Leucobacter luti</name>
    <dbReference type="NCBI Taxonomy" id="340320"/>
    <lineage>
        <taxon>Bacteria</taxon>
        <taxon>Bacillati</taxon>
        <taxon>Actinomycetota</taxon>
        <taxon>Actinomycetes</taxon>
        <taxon>Micrococcales</taxon>
        <taxon>Microbacteriaceae</taxon>
        <taxon>Leucobacter</taxon>
    </lineage>
</organism>
<sequence>MIMGSRSKRTVGLALAAGAALLVLSACSSGDASGGGEGGGSSEGAIPLGYTATLSGDFASYGLEMREGIDLAIEEINADGGVLERDLTTEVVDDEGKPANGPVIAQEMCDNAEIPAVLGFSFSSVALSGLPIYTQCGLPIVASAATSPELSGASDIFFRTVFTDAYQGAEAASFISEHRGVKKVAVLYQQDDYGKGVADALSTGIEEAGGEVTSSQAYQLGTVNFGSTVDTALKGDPDAVFIGGFYTEAGKIVNQIRDAGSDIPIFASDGAASPLFLDLAGANAEGVEVYAAFSASDPRAESSAFVKAFTKKYDKEPSSWAALAYDATYVVSDAIESAGSTDRAAVAEAIQNTKDFAGVSGNISFDDEGNRVGDLTFQRVEDGKFVVITD</sequence>
<dbReference type="Gene3D" id="3.40.50.2300">
    <property type="match status" value="2"/>
</dbReference>
<dbReference type="CDD" id="cd06349">
    <property type="entry name" value="PBP1_ABC_HAAT-like"/>
    <property type="match status" value="1"/>
</dbReference>
<name>A0A4R6S7Z7_9MICO</name>
<dbReference type="Proteomes" id="UP000295601">
    <property type="component" value="Unassembled WGS sequence"/>
</dbReference>
<comment type="caution">
    <text evidence="5">The sequence shown here is derived from an EMBL/GenBank/DDBJ whole genome shotgun (WGS) entry which is preliminary data.</text>
</comment>
<protein>
    <submittedName>
        <fullName evidence="5">Amino acid/amide ABC transporter substrate-binding protein (HAAT family)</fullName>
    </submittedName>
</protein>
<dbReference type="SUPFAM" id="SSF53822">
    <property type="entry name" value="Periplasmic binding protein-like I"/>
    <property type="match status" value="1"/>
</dbReference>
<evidence type="ECO:0000313" key="5">
    <source>
        <dbReference type="EMBL" id="TDP95407.1"/>
    </source>
</evidence>
<dbReference type="PANTHER" id="PTHR30483">
    <property type="entry name" value="LEUCINE-SPECIFIC-BINDING PROTEIN"/>
    <property type="match status" value="1"/>
</dbReference>
<evidence type="ECO:0000256" key="2">
    <source>
        <dbReference type="ARBA" id="ARBA00022729"/>
    </source>
</evidence>
<dbReference type="PROSITE" id="PS51257">
    <property type="entry name" value="PROKAR_LIPOPROTEIN"/>
    <property type="match status" value="1"/>
</dbReference>
<evidence type="ECO:0000256" key="1">
    <source>
        <dbReference type="ARBA" id="ARBA00010062"/>
    </source>
</evidence>
<evidence type="ECO:0000256" key="3">
    <source>
        <dbReference type="SAM" id="SignalP"/>
    </source>
</evidence>